<protein>
    <submittedName>
        <fullName evidence="2">Uncharacterized protein</fullName>
    </submittedName>
</protein>
<reference evidence="2" key="1">
    <citation type="submission" date="2020-10" db="EMBL/GenBank/DDBJ databases">
        <authorList>
            <person name="Han B."/>
            <person name="Lu T."/>
            <person name="Zhao Q."/>
            <person name="Huang X."/>
            <person name="Zhao Y."/>
        </authorList>
    </citation>
    <scope>NUCLEOTIDE SEQUENCE</scope>
</reference>
<evidence type="ECO:0000256" key="1">
    <source>
        <dbReference type="SAM" id="SignalP"/>
    </source>
</evidence>
<keyword evidence="1" id="KW-0732">Signal</keyword>
<gene>
    <name evidence="2" type="ORF">NCGR_LOCUS30874</name>
</gene>
<proteinExistence type="predicted"/>
<dbReference type="Proteomes" id="UP000604825">
    <property type="component" value="Unassembled WGS sequence"/>
</dbReference>
<accession>A0A811PGW9</accession>
<feature type="chain" id="PRO_5032819870" evidence="1">
    <location>
        <begin position="23"/>
        <end position="141"/>
    </location>
</feature>
<dbReference type="EMBL" id="CAJGYO010000007">
    <property type="protein sequence ID" value="CAD6246626.1"/>
    <property type="molecule type" value="Genomic_DNA"/>
</dbReference>
<evidence type="ECO:0000313" key="3">
    <source>
        <dbReference type="Proteomes" id="UP000604825"/>
    </source>
</evidence>
<comment type="caution">
    <text evidence="2">The sequence shown here is derived from an EMBL/GenBank/DDBJ whole genome shotgun (WGS) entry which is preliminary data.</text>
</comment>
<sequence length="141" mass="15721">MAAGLRLLHLLPGLELCLRSRALTLLSSRYISTLTPRRIPDEQLGHCKDANGKALDLEARAHLKELCQLGLQFSFEEESDDVVCEISEDVVRDVEKAAIELLAANFTVSELRKKLPNKKYPFDTIDAVIANFKSSVSLQIL</sequence>
<dbReference type="AlphaFoldDB" id="A0A811PGW9"/>
<feature type="signal peptide" evidence="1">
    <location>
        <begin position="1"/>
        <end position="22"/>
    </location>
</feature>
<evidence type="ECO:0000313" key="2">
    <source>
        <dbReference type="EMBL" id="CAD6246626.1"/>
    </source>
</evidence>
<name>A0A811PGW9_9POAL</name>
<keyword evidence="3" id="KW-1185">Reference proteome</keyword>
<organism evidence="2 3">
    <name type="scientific">Miscanthus lutarioriparius</name>
    <dbReference type="NCBI Taxonomy" id="422564"/>
    <lineage>
        <taxon>Eukaryota</taxon>
        <taxon>Viridiplantae</taxon>
        <taxon>Streptophyta</taxon>
        <taxon>Embryophyta</taxon>
        <taxon>Tracheophyta</taxon>
        <taxon>Spermatophyta</taxon>
        <taxon>Magnoliopsida</taxon>
        <taxon>Liliopsida</taxon>
        <taxon>Poales</taxon>
        <taxon>Poaceae</taxon>
        <taxon>PACMAD clade</taxon>
        <taxon>Panicoideae</taxon>
        <taxon>Andropogonodae</taxon>
        <taxon>Andropogoneae</taxon>
        <taxon>Saccharinae</taxon>
        <taxon>Miscanthus</taxon>
    </lineage>
</organism>